<keyword evidence="2" id="KW-1185">Reference proteome</keyword>
<protein>
    <submittedName>
        <fullName evidence="1">Uncharacterized protein</fullName>
    </submittedName>
</protein>
<sequence length="95" mass="10552">METLACPLALRRRGPYYKPEGEHWPPRAPRGTWHVLDLVSVGNLAFVVMLRIFVLDLASTLIRCPASETTFRVSAGLGARGRAGRRPFESRGLCC</sequence>
<comment type="caution">
    <text evidence="1">The sequence shown here is derived from an EMBL/GenBank/DDBJ whole genome shotgun (WGS) entry which is preliminary data.</text>
</comment>
<evidence type="ECO:0000313" key="1">
    <source>
        <dbReference type="EMBL" id="KAH6925713.1"/>
    </source>
</evidence>
<proteinExistence type="predicted"/>
<accession>A0ACB7RWD6</accession>
<dbReference type="Proteomes" id="UP000821845">
    <property type="component" value="Chromosome 7"/>
</dbReference>
<name>A0ACB7RWD6_HYAAI</name>
<organism evidence="1 2">
    <name type="scientific">Hyalomma asiaticum</name>
    <name type="common">Tick</name>
    <dbReference type="NCBI Taxonomy" id="266040"/>
    <lineage>
        <taxon>Eukaryota</taxon>
        <taxon>Metazoa</taxon>
        <taxon>Ecdysozoa</taxon>
        <taxon>Arthropoda</taxon>
        <taxon>Chelicerata</taxon>
        <taxon>Arachnida</taxon>
        <taxon>Acari</taxon>
        <taxon>Parasitiformes</taxon>
        <taxon>Ixodida</taxon>
        <taxon>Ixodoidea</taxon>
        <taxon>Ixodidae</taxon>
        <taxon>Hyalomminae</taxon>
        <taxon>Hyalomma</taxon>
    </lineage>
</organism>
<evidence type="ECO:0000313" key="2">
    <source>
        <dbReference type="Proteomes" id="UP000821845"/>
    </source>
</evidence>
<dbReference type="EMBL" id="CM023487">
    <property type="protein sequence ID" value="KAH6925713.1"/>
    <property type="molecule type" value="Genomic_DNA"/>
</dbReference>
<gene>
    <name evidence="1" type="ORF">HPB50_008898</name>
</gene>
<reference evidence="1" key="1">
    <citation type="submission" date="2020-05" db="EMBL/GenBank/DDBJ databases">
        <title>Large-scale comparative analyses of tick genomes elucidate their genetic diversity and vector capacities.</title>
        <authorList>
            <person name="Jia N."/>
            <person name="Wang J."/>
            <person name="Shi W."/>
            <person name="Du L."/>
            <person name="Sun Y."/>
            <person name="Zhan W."/>
            <person name="Jiang J."/>
            <person name="Wang Q."/>
            <person name="Zhang B."/>
            <person name="Ji P."/>
            <person name="Sakyi L.B."/>
            <person name="Cui X."/>
            <person name="Yuan T."/>
            <person name="Jiang B."/>
            <person name="Yang W."/>
            <person name="Lam T.T.-Y."/>
            <person name="Chang Q."/>
            <person name="Ding S."/>
            <person name="Wang X."/>
            <person name="Zhu J."/>
            <person name="Ruan X."/>
            <person name="Zhao L."/>
            <person name="Wei J."/>
            <person name="Que T."/>
            <person name="Du C."/>
            <person name="Cheng J."/>
            <person name="Dai P."/>
            <person name="Han X."/>
            <person name="Huang E."/>
            <person name="Gao Y."/>
            <person name="Liu J."/>
            <person name="Shao H."/>
            <person name="Ye R."/>
            <person name="Li L."/>
            <person name="Wei W."/>
            <person name="Wang X."/>
            <person name="Wang C."/>
            <person name="Yang T."/>
            <person name="Huo Q."/>
            <person name="Li W."/>
            <person name="Guo W."/>
            <person name="Chen H."/>
            <person name="Zhou L."/>
            <person name="Ni X."/>
            <person name="Tian J."/>
            <person name="Zhou Y."/>
            <person name="Sheng Y."/>
            <person name="Liu T."/>
            <person name="Pan Y."/>
            <person name="Xia L."/>
            <person name="Li J."/>
            <person name="Zhao F."/>
            <person name="Cao W."/>
        </authorList>
    </citation>
    <scope>NUCLEOTIDE SEQUENCE</scope>
    <source>
        <strain evidence="1">Hyas-2018</strain>
    </source>
</reference>